<dbReference type="Proteomes" id="UP000315540">
    <property type="component" value="Unassembled WGS sequence"/>
</dbReference>
<accession>A0A504JDR5</accession>
<gene>
    <name evidence="1" type="ORF">FHK87_11215</name>
</gene>
<comment type="caution">
    <text evidence="1">The sequence shown here is derived from an EMBL/GenBank/DDBJ whole genome shotgun (WGS) entry which is preliminary data.</text>
</comment>
<name>A0A504JDR5_9FLAO</name>
<proteinExistence type="predicted"/>
<dbReference type="OrthoDB" id="572467at2"/>
<evidence type="ECO:0000313" key="1">
    <source>
        <dbReference type="EMBL" id="TPN85848.1"/>
    </source>
</evidence>
<organism evidence="1 2">
    <name type="scientific">Aquimarina algicola</name>
    <dbReference type="NCBI Taxonomy" id="2589995"/>
    <lineage>
        <taxon>Bacteria</taxon>
        <taxon>Pseudomonadati</taxon>
        <taxon>Bacteroidota</taxon>
        <taxon>Flavobacteriia</taxon>
        <taxon>Flavobacteriales</taxon>
        <taxon>Flavobacteriaceae</taxon>
        <taxon>Aquimarina</taxon>
    </lineage>
</organism>
<sequence length="120" mass="14134">MKRSLIFVYNATSDFWSKYIDVAHKIVSPSTYPCDLCSLTHGNFSEKKIWKEFRETTEDGFVFMYKNEFENQYPDYVDVDLPIVMKKTEKGLDKLITAAQFSDIHSIEELIEFLQREEGN</sequence>
<dbReference type="AlphaFoldDB" id="A0A504JDR5"/>
<keyword evidence="2" id="KW-1185">Reference proteome</keyword>
<protein>
    <submittedName>
        <fullName evidence="1">GTPase</fullName>
    </submittedName>
</protein>
<reference evidence="1 2" key="1">
    <citation type="submission" date="2019-06" db="EMBL/GenBank/DDBJ databases">
        <authorList>
            <person name="Meng X."/>
        </authorList>
    </citation>
    <scope>NUCLEOTIDE SEQUENCE [LARGE SCALE GENOMIC DNA]</scope>
    <source>
        <strain evidence="1 2">M625</strain>
    </source>
</reference>
<dbReference type="RefSeq" id="WP_140592822.1">
    <property type="nucleotide sequence ID" value="NZ_VFWZ01000003.1"/>
</dbReference>
<dbReference type="EMBL" id="VFWZ01000003">
    <property type="protein sequence ID" value="TPN85848.1"/>
    <property type="molecule type" value="Genomic_DNA"/>
</dbReference>
<evidence type="ECO:0000313" key="2">
    <source>
        <dbReference type="Proteomes" id="UP000315540"/>
    </source>
</evidence>